<accession>A0ABR2S5E2</accession>
<protein>
    <submittedName>
        <fullName evidence="1">Uncharacterized protein</fullName>
    </submittedName>
</protein>
<keyword evidence="2" id="KW-1185">Reference proteome</keyword>
<evidence type="ECO:0000313" key="2">
    <source>
        <dbReference type="Proteomes" id="UP001396334"/>
    </source>
</evidence>
<evidence type="ECO:0000313" key="1">
    <source>
        <dbReference type="EMBL" id="KAK9020152.1"/>
    </source>
</evidence>
<dbReference type="EMBL" id="JBBPBN010000017">
    <property type="protein sequence ID" value="KAK9020152.1"/>
    <property type="molecule type" value="Genomic_DNA"/>
</dbReference>
<gene>
    <name evidence="1" type="ORF">V6N11_054643</name>
</gene>
<dbReference type="Gene3D" id="3.40.50.150">
    <property type="entry name" value="Vaccinia Virus protein VP39"/>
    <property type="match status" value="1"/>
</dbReference>
<proteinExistence type="predicted"/>
<dbReference type="PANTHER" id="PTHR10629">
    <property type="entry name" value="CYTOSINE-SPECIFIC METHYLTRANSFERASE"/>
    <property type="match status" value="1"/>
</dbReference>
<dbReference type="Gene3D" id="3.90.120.10">
    <property type="entry name" value="DNA Methylase, subunit A, domain 2"/>
    <property type="match status" value="1"/>
</dbReference>
<dbReference type="Gene3D" id="3.40.50.300">
    <property type="entry name" value="P-loop containing nucleotide triphosphate hydrolases"/>
    <property type="match status" value="1"/>
</dbReference>
<organism evidence="1 2">
    <name type="scientific">Hibiscus sabdariffa</name>
    <name type="common">roselle</name>
    <dbReference type="NCBI Taxonomy" id="183260"/>
    <lineage>
        <taxon>Eukaryota</taxon>
        <taxon>Viridiplantae</taxon>
        <taxon>Streptophyta</taxon>
        <taxon>Embryophyta</taxon>
        <taxon>Tracheophyta</taxon>
        <taxon>Spermatophyta</taxon>
        <taxon>Magnoliopsida</taxon>
        <taxon>eudicotyledons</taxon>
        <taxon>Gunneridae</taxon>
        <taxon>Pentapetalae</taxon>
        <taxon>rosids</taxon>
        <taxon>malvids</taxon>
        <taxon>Malvales</taxon>
        <taxon>Malvaceae</taxon>
        <taxon>Malvoideae</taxon>
        <taxon>Hibiscus</taxon>
    </lineage>
</organism>
<sequence>MEWTTLQHLDLHREDQLDMDMIRERYPHSIKVNIGPKCREFGGLDHGSISLHANQRYAWKGANFIDLPGVLVKANNKVEWDPNVEKVYLESGKPLVPDYAMTFFGGTSCNHLLVYGGMKLYQQWSLGQNLIARRYYILNKILSSRFVRMQGYKASLITTSFSAPLSKVANAVAVPVCRALGYALGLAYRVFVSSDEPLMKLPSRFPNLVEKTSSGLMGSGKTTVGKILSHILSYSFYDRFIL</sequence>
<comment type="caution">
    <text evidence="1">The sequence shown here is derived from an EMBL/GenBank/DDBJ whole genome shotgun (WGS) entry which is preliminary data.</text>
</comment>
<dbReference type="PANTHER" id="PTHR10629:SF50">
    <property type="entry name" value="DNA (CYTOSINE-5)-METHYLTRANSFERASE CMT3"/>
    <property type="match status" value="1"/>
</dbReference>
<dbReference type="InterPro" id="IPR027417">
    <property type="entry name" value="P-loop_NTPase"/>
</dbReference>
<dbReference type="InterPro" id="IPR029063">
    <property type="entry name" value="SAM-dependent_MTases_sf"/>
</dbReference>
<dbReference type="Proteomes" id="UP001396334">
    <property type="component" value="Unassembled WGS sequence"/>
</dbReference>
<dbReference type="InterPro" id="IPR050390">
    <property type="entry name" value="C5-Methyltransferase"/>
</dbReference>
<reference evidence="1 2" key="1">
    <citation type="journal article" date="2024" name="G3 (Bethesda)">
        <title>Genome assembly of Hibiscus sabdariffa L. provides insights into metabolisms of medicinal natural products.</title>
        <authorList>
            <person name="Kim T."/>
        </authorList>
    </citation>
    <scope>NUCLEOTIDE SEQUENCE [LARGE SCALE GENOMIC DNA]</scope>
    <source>
        <strain evidence="1">TK-2024</strain>
        <tissue evidence="1">Old leaves</tissue>
    </source>
</reference>
<name>A0ABR2S5E2_9ROSI</name>